<accession>A0AAN9QQN2</accession>
<sequence length="68" mass="7825">MRIGKELQSMQVLNRHQDWPQKIVWWIPEHPMLAKKTFQLPTKFEASTWKGKAAVLGEAVSSSCTSRT</sequence>
<dbReference type="AlphaFoldDB" id="A0AAN9QQN2"/>
<organism evidence="1 2">
    <name type="scientific">Canavalia gladiata</name>
    <name type="common">Sword bean</name>
    <name type="synonym">Dolichos gladiatus</name>
    <dbReference type="NCBI Taxonomy" id="3824"/>
    <lineage>
        <taxon>Eukaryota</taxon>
        <taxon>Viridiplantae</taxon>
        <taxon>Streptophyta</taxon>
        <taxon>Embryophyta</taxon>
        <taxon>Tracheophyta</taxon>
        <taxon>Spermatophyta</taxon>
        <taxon>Magnoliopsida</taxon>
        <taxon>eudicotyledons</taxon>
        <taxon>Gunneridae</taxon>
        <taxon>Pentapetalae</taxon>
        <taxon>rosids</taxon>
        <taxon>fabids</taxon>
        <taxon>Fabales</taxon>
        <taxon>Fabaceae</taxon>
        <taxon>Papilionoideae</taxon>
        <taxon>50 kb inversion clade</taxon>
        <taxon>NPAAA clade</taxon>
        <taxon>indigoferoid/millettioid clade</taxon>
        <taxon>Phaseoleae</taxon>
        <taxon>Canavalia</taxon>
    </lineage>
</organism>
<comment type="caution">
    <text evidence="1">The sequence shown here is derived from an EMBL/GenBank/DDBJ whole genome shotgun (WGS) entry which is preliminary data.</text>
</comment>
<name>A0AAN9QQN2_CANGL</name>
<protein>
    <submittedName>
        <fullName evidence="1">Uncharacterized protein</fullName>
    </submittedName>
</protein>
<evidence type="ECO:0000313" key="1">
    <source>
        <dbReference type="EMBL" id="KAK7344267.1"/>
    </source>
</evidence>
<dbReference type="EMBL" id="JAYMYQ010000003">
    <property type="protein sequence ID" value="KAK7344267.1"/>
    <property type="molecule type" value="Genomic_DNA"/>
</dbReference>
<keyword evidence="2" id="KW-1185">Reference proteome</keyword>
<evidence type="ECO:0000313" key="2">
    <source>
        <dbReference type="Proteomes" id="UP001367508"/>
    </source>
</evidence>
<dbReference type="Proteomes" id="UP001367508">
    <property type="component" value="Unassembled WGS sequence"/>
</dbReference>
<reference evidence="1 2" key="1">
    <citation type="submission" date="2024-01" db="EMBL/GenBank/DDBJ databases">
        <title>The genomes of 5 underutilized Papilionoideae crops provide insights into root nodulation and disease resistanc.</title>
        <authorList>
            <person name="Jiang F."/>
        </authorList>
    </citation>
    <scope>NUCLEOTIDE SEQUENCE [LARGE SCALE GENOMIC DNA]</scope>
    <source>
        <strain evidence="1">LVBAO_FW01</strain>
        <tissue evidence="1">Leaves</tissue>
    </source>
</reference>
<proteinExistence type="predicted"/>
<gene>
    <name evidence="1" type="ORF">VNO77_13693</name>
</gene>